<feature type="compositionally biased region" description="Acidic residues" evidence="1">
    <location>
        <begin position="53"/>
        <end position="67"/>
    </location>
</feature>
<keyword evidence="4" id="KW-1185">Reference proteome</keyword>
<dbReference type="Proteomes" id="UP001144280">
    <property type="component" value="Unassembled WGS sequence"/>
</dbReference>
<organism evidence="3 4">
    <name type="scientific">Phytohabitans aurantiacus</name>
    <dbReference type="NCBI Taxonomy" id="3016789"/>
    <lineage>
        <taxon>Bacteria</taxon>
        <taxon>Bacillati</taxon>
        <taxon>Actinomycetota</taxon>
        <taxon>Actinomycetes</taxon>
        <taxon>Micromonosporales</taxon>
        <taxon>Micromonosporaceae</taxon>
    </lineage>
</organism>
<proteinExistence type="predicted"/>
<sequence length="125" mass="13448">MRYKITAPVAGYTGLVAGVAFADGSATIDTAEEKHRRALAYFERKRYGIEQLGIEEPDIEEPDADPPAEEKPTEVPTRGSSKADWVTYVTSEAAGEKRLAQADADAKTRDQLAELVLGPKGGEPA</sequence>
<accession>A0ABQ5QTW1</accession>
<reference evidence="3" key="1">
    <citation type="submission" date="2022-12" db="EMBL/GenBank/DDBJ databases">
        <title>New Phytohabitans aurantiacus sp. RD004123 nov., an actinomycete isolated from soil.</title>
        <authorList>
            <person name="Triningsih D.W."/>
            <person name="Harunari E."/>
            <person name="Igarashi Y."/>
        </authorList>
    </citation>
    <scope>NUCLEOTIDE SEQUENCE</scope>
    <source>
        <strain evidence="3">RD004123</strain>
    </source>
</reference>
<feature type="chain" id="PRO_5045905642" evidence="2">
    <location>
        <begin position="23"/>
        <end position="125"/>
    </location>
</feature>
<keyword evidence="2" id="KW-0732">Signal</keyword>
<evidence type="ECO:0000256" key="2">
    <source>
        <dbReference type="SAM" id="SignalP"/>
    </source>
</evidence>
<evidence type="ECO:0000313" key="4">
    <source>
        <dbReference type="Proteomes" id="UP001144280"/>
    </source>
</evidence>
<name>A0ABQ5QTW1_9ACTN</name>
<feature type="region of interest" description="Disordered" evidence="1">
    <location>
        <begin position="52"/>
        <end position="82"/>
    </location>
</feature>
<evidence type="ECO:0000256" key="1">
    <source>
        <dbReference type="SAM" id="MobiDB-lite"/>
    </source>
</evidence>
<dbReference type="RefSeq" id="WP_281895149.1">
    <property type="nucleotide sequence ID" value="NZ_BSDI01000010.1"/>
</dbReference>
<comment type="caution">
    <text evidence="3">The sequence shown here is derived from an EMBL/GenBank/DDBJ whole genome shotgun (WGS) entry which is preliminary data.</text>
</comment>
<evidence type="ECO:0000313" key="3">
    <source>
        <dbReference type="EMBL" id="GLH97351.1"/>
    </source>
</evidence>
<feature type="signal peptide" evidence="2">
    <location>
        <begin position="1"/>
        <end position="22"/>
    </location>
</feature>
<gene>
    <name evidence="3" type="ORF">Pa4123_26260</name>
</gene>
<protein>
    <submittedName>
        <fullName evidence="3">Uncharacterized protein</fullName>
    </submittedName>
</protein>
<dbReference type="EMBL" id="BSDI01000010">
    <property type="protein sequence ID" value="GLH97351.1"/>
    <property type="molecule type" value="Genomic_DNA"/>
</dbReference>